<dbReference type="AlphaFoldDB" id="A0AA39QEL3"/>
<gene>
    <name evidence="1" type="ORF">EDD18DRAFT_737145</name>
</gene>
<reference evidence="1" key="1">
    <citation type="submission" date="2023-06" db="EMBL/GenBank/DDBJ databases">
        <authorList>
            <consortium name="Lawrence Berkeley National Laboratory"/>
            <person name="Ahrendt S."/>
            <person name="Sahu N."/>
            <person name="Indic B."/>
            <person name="Wong-Bajracharya J."/>
            <person name="Merenyi Z."/>
            <person name="Ke H.-M."/>
            <person name="Monk M."/>
            <person name="Kocsube S."/>
            <person name="Drula E."/>
            <person name="Lipzen A."/>
            <person name="Balint B."/>
            <person name="Henrissat B."/>
            <person name="Andreopoulos B."/>
            <person name="Martin F.M."/>
            <person name="Harder C.B."/>
            <person name="Rigling D."/>
            <person name="Ford K.L."/>
            <person name="Foster G.D."/>
            <person name="Pangilinan J."/>
            <person name="Papanicolaou A."/>
            <person name="Barry K."/>
            <person name="LaButti K."/>
            <person name="Viragh M."/>
            <person name="Koriabine M."/>
            <person name="Yan M."/>
            <person name="Riley R."/>
            <person name="Champramary S."/>
            <person name="Plett K.L."/>
            <person name="Tsai I.J."/>
            <person name="Slot J."/>
            <person name="Sipos G."/>
            <person name="Plett J."/>
            <person name="Nagy L.G."/>
            <person name="Grigoriev I.V."/>
        </authorList>
    </citation>
    <scope>NUCLEOTIDE SEQUENCE</scope>
    <source>
        <strain evidence="1">HWK02</strain>
    </source>
</reference>
<comment type="caution">
    <text evidence="1">The sequence shown here is derived from an EMBL/GenBank/DDBJ whole genome shotgun (WGS) entry which is preliminary data.</text>
</comment>
<organism evidence="1 2">
    <name type="scientific">Armillaria luteobubalina</name>
    <dbReference type="NCBI Taxonomy" id="153913"/>
    <lineage>
        <taxon>Eukaryota</taxon>
        <taxon>Fungi</taxon>
        <taxon>Dikarya</taxon>
        <taxon>Basidiomycota</taxon>
        <taxon>Agaricomycotina</taxon>
        <taxon>Agaricomycetes</taxon>
        <taxon>Agaricomycetidae</taxon>
        <taxon>Agaricales</taxon>
        <taxon>Marasmiineae</taxon>
        <taxon>Physalacriaceae</taxon>
        <taxon>Armillaria</taxon>
    </lineage>
</organism>
<protein>
    <submittedName>
        <fullName evidence="1">Uncharacterized protein</fullName>
    </submittedName>
</protein>
<keyword evidence="2" id="KW-1185">Reference proteome</keyword>
<proteinExistence type="predicted"/>
<evidence type="ECO:0000313" key="2">
    <source>
        <dbReference type="Proteomes" id="UP001175228"/>
    </source>
</evidence>
<accession>A0AA39QEL3</accession>
<dbReference type="Proteomes" id="UP001175228">
    <property type="component" value="Unassembled WGS sequence"/>
</dbReference>
<sequence>MNSYHTIHSKEHELFFRLRGLGCSSRSLRKRLPFPLVSVVYTCITYKTTAAFLGEYLSLRSLRISAHDAIRMRSASVYSQDSSSSELLLQKDSASSSDTERWIYTTKHMEVDLGPRMWRPSYAPCYCLNGKIEGSILLFRQAELGKESHTHA</sequence>
<name>A0AA39QEL3_9AGAR</name>
<dbReference type="EMBL" id="JAUEPU010000006">
    <property type="protein sequence ID" value="KAK0501445.1"/>
    <property type="molecule type" value="Genomic_DNA"/>
</dbReference>
<evidence type="ECO:0000313" key="1">
    <source>
        <dbReference type="EMBL" id="KAK0501445.1"/>
    </source>
</evidence>